<evidence type="ECO:0000259" key="1">
    <source>
        <dbReference type="PROSITE" id="PS50824"/>
    </source>
</evidence>
<proteinExistence type="predicted"/>
<accession>A0A8D1A4G3</accession>
<dbReference type="Ensembl" id="ENSSSCT00035069051.1">
    <property type="protein sequence ID" value="ENSSSCP00035027949.1"/>
    <property type="gene ID" value="ENSSSCG00035051836.1"/>
</dbReference>
<sequence>MKSTWRAHLLHIPEDLLEEELIKFKFQLTNIALAEGYDHLPRSTIQHATPVRLAGPLIQDYREEYAKTATQEVPKARNQQPLIRAQSSASLCHWGGEVHILSPVIRAQS</sequence>
<dbReference type="SMART" id="SM01289">
    <property type="entry name" value="PYRIN"/>
    <property type="match status" value="1"/>
</dbReference>
<dbReference type="PROSITE" id="PS50824">
    <property type="entry name" value="DAPIN"/>
    <property type="match status" value="1"/>
</dbReference>
<dbReference type="InterPro" id="IPR004020">
    <property type="entry name" value="DAPIN"/>
</dbReference>
<evidence type="ECO:0000313" key="2">
    <source>
        <dbReference type="Ensembl" id="ENSSSCP00035027949.1"/>
    </source>
</evidence>
<name>A0A8D1A4G3_PIG</name>
<dbReference type="Gene3D" id="1.10.533.10">
    <property type="entry name" value="Death Domain, Fas"/>
    <property type="match status" value="1"/>
</dbReference>
<organism evidence="2 3">
    <name type="scientific">Sus scrofa</name>
    <name type="common">Pig</name>
    <dbReference type="NCBI Taxonomy" id="9823"/>
    <lineage>
        <taxon>Eukaryota</taxon>
        <taxon>Metazoa</taxon>
        <taxon>Chordata</taxon>
        <taxon>Craniata</taxon>
        <taxon>Vertebrata</taxon>
        <taxon>Euteleostomi</taxon>
        <taxon>Mammalia</taxon>
        <taxon>Eutheria</taxon>
        <taxon>Laurasiatheria</taxon>
        <taxon>Artiodactyla</taxon>
        <taxon>Suina</taxon>
        <taxon>Suidae</taxon>
        <taxon>Sus</taxon>
    </lineage>
</organism>
<dbReference type="Proteomes" id="UP000694720">
    <property type="component" value="Unplaced"/>
</dbReference>
<reference evidence="2" key="1">
    <citation type="submission" date="2025-08" db="UniProtKB">
        <authorList>
            <consortium name="Ensembl"/>
        </authorList>
    </citation>
    <scope>IDENTIFICATION</scope>
</reference>
<feature type="domain" description="Pyrin" evidence="1">
    <location>
        <begin position="1"/>
        <end position="73"/>
    </location>
</feature>
<dbReference type="AlphaFoldDB" id="A0A8D1A4G3"/>
<dbReference type="Pfam" id="PF02758">
    <property type="entry name" value="PYRIN"/>
    <property type="match status" value="1"/>
</dbReference>
<dbReference type="SUPFAM" id="SSF47986">
    <property type="entry name" value="DEATH domain"/>
    <property type="match status" value="1"/>
</dbReference>
<evidence type="ECO:0000313" key="3">
    <source>
        <dbReference type="Proteomes" id="UP000694720"/>
    </source>
</evidence>
<protein>
    <recommendedName>
        <fullName evidence="1">Pyrin domain-containing protein</fullName>
    </recommendedName>
</protein>
<dbReference type="InterPro" id="IPR011029">
    <property type="entry name" value="DEATH-like_dom_sf"/>
</dbReference>